<name>A0A327MEX3_9PROT</name>
<dbReference type="OrthoDB" id="7376058at2"/>
<sequence length="115" mass="12393">METTPRFLNGTFPFEGRGLGSPMLLHPSLCYTVPADRRAQLIYFRAGHSADALVSLVLMRAGKPMRLFPLGAKGAMHVPLAVVEDLFPETPLELHIAAPPGVSGEVVVDIGLMEI</sequence>
<comment type="caution">
    <text evidence="1">The sequence shown here is derived from an EMBL/GenBank/DDBJ whole genome shotgun (WGS) entry which is preliminary data.</text>
</comment>
<dbReference type="EMBL" id="QLIX01000001">
    <property type="protein sequence ID" value="RAI61139.1"/>
    <property type="molecule type" value="Genomic_DNA"/>
</dbReference>
<protein>
    <submittedName>
        <fullName evidence="1">Molybdopterin oxidoreductase</fullName>
    </submittedName>
</protein>
<dbReference type="Proteomes" id="UP000249065">
    <property type="component" value="Unassembled WGS sequence"/>
</dbReference>
<evidence type="ECO:0000313" key="1">
    <source>
        <dbReference type="EMBL" id="RAI61139.1"/>
    </source>
</evidence>
<dbReference type="AlphaFoldDB" id="A0A327MEX3"/>
<accession>A0A327MEX3</accession>
<gene>
    <name evidence="1" type="ORF">DOO78_02890</name>
</gene>
<organism evidence="1 2">
    <name type="scientific">Roseicella frigidaeris</name>
    <dbReference type="NCBI Taxonomy" id="2230885"/>
    <lineage>
        <taxon>Bacteria</taxon>
        <taxon>Pseudomonadati</taxon>
        <taxon>Pseudomonadota</taxon>
        <taxon>Alphaproteobacteria</taxon>
        <taxon>Acetobacterales</taxon>
        <taxon>Roseomonadaceae</taxon>
        <taxon>Roseicella</taxon>
    </lineage>
</organism>
<proteinExistence type="predicted"/>
<reference evidence="2" key="1">
    <citation type="submission" date="2018-06" db="EMBL/GenBank/DDBJ databases">
        <authorList>
            <person name="Khan S.A."/>
        </authorList>
    </citation>
    <scope>NUCLEOTIDE SEQUENCE [LARGE SCALE GENOMIC DNA]</scope>
    <source>
        <strain evidence="2">DB-1506</strain>
    </source>
</reference>
<evidence type="ECO:0000313" key="2">
    <source>
        <dbReference type="Proteomes" id="UP000249065"/>
    </source>
</evidence>
<keyword evidence="2" id="KW-1185">Reference proteome</keyword>